<reference evidence="1 2" key="1">
    <citation type="submission" date="2024-02" db="EMBL/GenBank/DDBJ databases">
        <authorList>
            <person name="Chen Y."/>
            <person name="Shah S."/>
            <person name="Dougan E. K."/>
            <person name="Thang M."/>
            <person name="Chan C."/>
        </authorList>
    </citation>
    <scope>NUCLEOTIDE SEQUENCE [LARGE SCALE GENOMIC DNA]</scope>
</reference>
<dbReference type="EMBL" id="CAXAMN010022596">
    <property type="protein sequence ID" value="CAK9071208.1"/>
    <property type="molecule type" value="Genomic_DNA"/>
</dbReference>
<proteinExistence type="predicted"/>
<protein>
    <submittedName>
        <fullName evidence="1">Uncharacterized protein</fullName>
    </submittedName>
</protein>
<evidence type="ECO:0000313" key="2">
    <source>
        <dbReference type="Proteomes" id="UP001642484"/>
    </source>
</evidence>
<organism evidence="1 2">
    <name type="scientific">Durusdinium trenchii</name>
    <dbReference type="NCBI Taxonomy" id="1381693"/>
    <lineage>
        <taxon>Eukaryota</taxon>
        <taxon>Sar</taxon>
        <taxon>Alveolata</taxon>
        <taxon>Dinophyceae</taxon>
        <taxon>Suessiales</taxon>
        <taxon>Symbiodiniaceae</taxon>
        <taxon>Durusdinium</taxon>
    </lineage>
</organism>
<evidence type="ECO:0000313" key="1">
    <source>
        <dbReference type="EMBL" id="CAK9071208.1"/>
    </source>
</evidence>
<gene>
    <name evidence="1" type="ORF">CCMP2556_LOCUS35010</name>
</gene>
<name>A0ABP0P6C2_9DINO</name>
<sequence length="101" mass="11321">MFINVGQYRSVPRAYGAWLRTSGFVPFRKGVMTETAAFTCSRLTFVCTTSLWKQPPGPFLQLVIDFQPFASVASSIFRDGRLTKVAACETNISSRPFFLID</sequence>
<comment type="caution">
    <text evidence="1">The sequence shown here is derived from an EMBL/GenBank/DDBJ whole genome shotgun (WGS) entry which is preliminary data.</text>
</comment>
<dbReference type="Proteomes" id="UP001642484">
    <property type="component" value="Unassembled WGS sequence"/>
</dbReference>
<keyword evidence="2" id="KW-1185">Reference proteome</keyword>
<accession>A0ABP0P6C2</accession>